<organism evidence="1 2">
    <name type="scientific">Terrabacter aerolatus</name>
    <dbReference type="NCBI Taxonomy" id="422442"/>
    <lineage>
        <taxon>Bacteria</taxon>
        <taxon>Bacillati</taxon>
        <taxon>Actinomycetota</taxon>
        <taxon>Actinomycetes</taxon>
        <taxon>Micrococcales</taxon>
        <taxon>Intrasporangiaceae</taxon>
        <taxon>Terrabacter</taxon>
    </lineage>
</organism>
<evidence type="ECO:0000313" key="2">
    <source>
        <dbReference type="Proteomes" id="UP000321534"/>
    </source>
</evidence>
<gene>
    <name evidence="1" type="ORF">TAE01_21590</name>
</gene>
<dbReference type="EMBL" id="BJYX01000010">
    <property type="protein sequence ID" value="GEO30349.1"/>
    <property type="molecule type" value="Genomic_DNA"/>
</dbReference>
<reference evidence="1 2" key="1">
    <citation type="submission" date="2019-07" db="EMBL/GenBank/DDBJ databases">
        <title>Whole genome shotgun sequence of Terrabacter aerolatus NBRC 106305.</title>
        <authorList>
            <person name="Hosoyama A."/>
            <person name="Uohara A."/>
            <person name="Ohji S."/>
            <person name="Ichikawa N."/>
        </authorList>
    </citation>
    <scope>NUCLEOTIDE SEQUENCE [LARGE SCALE GENOMIC DNA]</scope>
    <source>
        <strain evidence="1 2">NBRC 106305</strain>
    </source>
</reference>
<evidence type="ECO:0000313" key="1">
    <source>
        <dbReference type="EMBL" id="GEO30349.1"/>
    </source>
</evidence>
<proteinExistence type="predicted"/>
<name>A0A512D1K4_9MICO</name>
<keyword evidence="2" id="KW-1185">Reference proteome</keyword>
<sequence length="488" mass="48087">MRNVSGIVRSAAVALVATGVAVGATRVGGSVQLATAGERVGLPESSNVLVDAASLVCPGQQRLGAAGLRDVQGNVSVAAAAPDTGVVSGAPSGGAGGIQLLAGPSARGLAQTSDRGAVVSAGVSGSDVVVAKADGALAPGLVATQVWRHTGDDDRGLVVTPCQLPSSDVWLVGGGGGPSRTERIIVSNPGANAVSVSFEVLGTAGPVDAASQRSVSIAPLSREVVSLDAMAPNEAAPVVHVSATGGVVSAVLDDQWILGATGRGIDDATRASAPGTDLVVPGVETGGDAFVRLANPGEAEALAQVRLLTDKGPVQPDEFRAVRVPAGSTVDVPLPANGAAMGLGIRSDQPLVAAAWAERRATTADQMGDFGWSPATPGLRGVAGVLLPGLEGTTKRLLLTAGSSPARVEARLGTGDGAQVSTVDVPADSTVAVPVGDADSVWVVPTMGAPRAAVSVSGVDGGVPFFSVASLTDAPVRALSVPVRQVRN</sequence>
<dbReference type="Pfam" id="PF18986">
    <property type="entry name" value="DUF5719"/>
    <property type="match status" value="1"/>
</dbReference>
<dbReference type="OrthoDB" id="5141713at2"/>
<dbReference type="Proteomes" id="UP000321534">
    <property type="component" value="Unassembled WGS sequence"/>
</dbReference>
<accession>A0A512D1K4</accession>
<dbReference type="InterPro" id="IPR043777">
    <property type="entry name" value="DUF5719"/>
</dbReference>
<dbReference type="AlphaFoldDB" id="A0A512D1K4"/>
<dbReference type="RefSeq" id="WP_147066246.1">
    <property type="nucleotide sequence ID" value="NZ_BAAARO010000016.1"/>
</dbReference>
<evidence type="ECO:0008006" key="3">
    <source>
        <dbReference type="Google" id="ProtNLM"/>
    </source>
</evidence>
<protein>
    <recommendedName>
        <fullName evidence="3">Secreted protein</fullName>
    </recommendedName>
</protein>
<comment type="caution">
    <text evidence="1">The sequence shown here is derived from an EMBL/GenBank/DDBJ whole genome shotgun (WGS) entry which is preliminary data.</text>
</comment>